<feature type="non-terminal residue" evidence="2">
    <location>
        <position position="136"/>
    </location>
</feature>
<evidence type="ECO:0000313" key="3">
    <source>
        <dbReference type="Proteomes" id="UP001597476"/>
    </source>
</evidence>
<sequence length="136" mass="15820">MIKALVLLPLFLLTINLHAQYKDWTDAEIYLKDGTVLKGKARLTMLESKNSGSVTSIFLKEYLRYINFEIKQKKSTKFTPEEVDKIIFEVNEKIKGRRIKRKATYITIVKKKKRNPLCILNNASFNIVDISIKDKP</sequence>
<protein>
    <submittedName>
        <fullName evidence="2">Uncharacterized protein</fullName>
    </submittedName>
</protein>
<accession>A0ABW5T8H1</accession>
<evidence type="ECO:0000256" key="1">
    <source>
        <dbReference type="SAM" id="SignalP"/>
    </source>
</evidence>
<dbReference type="RefSeq" id="WP_380289713.1">
    <property type="nucleotide sequence ID" value="NZ_JBHULY010000006.1"/>
</dbReference>
<name>A0ABW5T8H1_9FLAO</name>
<proteinExistence type="predicted"/>
<feature type="chain" id="PRO_5045144096" evidence="1">
    <location>
        <begin position="20"/>
        <end position="136"/>
    </location>
</feature>
<organism evidence="2 3">
    <name type="scientific">Hyunsoonleella rubra</name>
    <dbReference type="NCBI Taxonomy" id="1737062"/>
    <lineage>
        <taxon>Bacteria</taxon>
        <taxon>Pseudomonadati</taxon>
        <taxon>Bacteroidota</taxon>
        <taxon>Flavobacteriia</taxon>
        <taxon>Flavobacteriales</taxon>
        <taxon>Flavobacteriaceae</taxon>
    </lineage>
</organism>
<dbReference type="EMBL" id="JBHULY010000006">
    <property type="protein sequence ID" value="MFD2725587.1"/>
    <property type="molecule type" value="Genomic_DNA"/>
</dbReference>
<dbReference type="Proteomes" id="UP001597476">
    <property type="component" value="Unassembled WGS sequence"/>
</dbReference>
<keyword evidence="1" id="KW-0732">Signal</keyword>
<reference evidence="3" key="1">
    <citation type="journal article" date="2019" name="Int. J. Syst. Evol. Microbiol.">
        <title>The Global Catalogue of Microorganisms (GCM) 10K type strain sequencing project: providing services to taxonomists for standard genome sequencing and annotation.</title>
        <authorList>
            <consortium name="The Broad Institute Genomics Platform"/>
            <consortium name="The Broad Institute Genome Sequencing Center for Infectious Disease"/>
            <person name="Wu L."/>
            <person name="Ma J."/>
        </authorList>
    </citation>
    <scope>NUCLEOTIDE SEQUENCE [LARGE SCALE GENOMIC DNA]</scope>
    <source>
        <strain evidence="3">KCTC 42398</strain>
    </source>
</reference>
<evidence type="ECO:0000313" key="2">
    <source>
        <dbReference type="EMBL" id="MFD2725587.1"/>
    </source>
</evidence>
<feature type="signal peptide" evidence="1">
    <location>
        <begin position="1"/>
        <end position="19"/>
    </location>
</feature>
<comment type="caution">
    <text evidence="2">The sequence shown here is derived from an EMBL/GenBank/DDBJ whole genome shotgun (WGS) entry which is preliminary data.</text>
</comment>
<gene>
    <name evidence="2" type="ORF">ACFSR8_05130</name>
</gene>
<keyword evidence="3" id="KW-1185">Reference proteome</keyword>